<reference evidence="1 2" key="1">
    <citation type="journal article" date="2015" name="Genome Biol. Evol.">
        <title>Phylogenomic analyses indicate that early fungi evolved digesting cell walls of algal ancestors of land plants.</title>
        <authorList>
            <person name="Chang Y."/>
            <person name="Wang S."/>
            <person name="Sekimoto S."/>
            <person name="Aerts A.L."/>
            <person name="Choi C."/>
            <person name="Clum A."/>
            <person name="LaButti K.M."/>
            <person name="Lindquist E.A."/>
            <person name="Yee Ngan C."/>
            <person name="Ohm R.A."/>
            <person name="Salamov A.A."/>
            <person name="Grigoriev I.V."/>
            <person name="Spatafora J.W."/>
            <person name="Berbee M.L."/>
        </authorList>
    </citation>
    <scope>NUCLEOTIDE SEQUENCE [LARGE SCALE GENOMIC DNA]</scope>
    <source>
        <strain evidence="1 2">JEL478</strain>
    </source>
</reference>
<dbReference type="AlphaFoldDB" id="A0A139AGC9"/>
<evidence type="ECO:0000313" key="1">
    <source>
        <dbReference type="EMBL" id="KXS15495.1"/>
    </source>
</evidence>
<protein>
    <submittedName>
        <fullName evidence="1">Uncharacterized protein</fullName>
    </submittedName>
</protein>
<dbReference type="Pfam" id="PF14223">
    <property type="entry name" value="Retrotran_gag_2"/>
    <property type="match status" value="1"/>
</dbReference>
<dbReference type="EMBL" id="KQ965761">
    <property type="protein sequence ID" value="KXS15495.1"/>
    <property type="molecule type" value="Genomic_DNA"/>
</dbReference>
<sequence length="235" mass="26191">MADPTTTTTLAAPLSLSSDAFKKAVGILESEEAFPTWQEHVEIELEARGFLGLLDSKEKRPEGEEAARDWDRRNRLLKAALWAVFPPHLQQSLLSSKSTAAENWSAAKQQFGAKLIGQYAALMERLVGTKLEGSVADLEQSLSTIFRKLQDANPTKALTTSEKVYHLLRAMRKDYPAFTESWYNRRDDVTFEEVVNAAKSAEMGKEADYAQNAQAFNVQGRGNGCYKSWAQGNQL</sequence>
<gene>
    <name evidence="1" type="ORF">M427DRAFT_32193</name>
</gene>
<proteinExistence type="predicted"/>
<accession>A0A139AGC9</accession>
<organism evidence="1 2">
    <name type="scientific">Gonapodya prolifera (strain JEL478)</name>
    <name type="common">Monoblepharis prolifera</name>
    <dbReference type="NCBI Taxonomy" id="1344416"/>
    <lineage>
        <taxon>Eukaryota</taxon>
        <taxon>Fungi</taxon>
        <taxon>Fungi incertae sedis</taxon>
        <taxon>Chytridiomycota</taxon>
        <taxon>Chytridiomycota incertae sedis</taxon>
        <taxon>Monoblepharidomycetes</taxon>
        <taxon>Monoblepharidales</taxon>
        <taxon>Gonapodyaceae</taxon>
        <taxon>Gonapodya</taxon>
    </lineage>
</organism>
<evidence type="ECO:0000313" key="2">
    <source>
        <dbReference type="Proteomes" id="UP000070544"/>
    </source>
</evidence>
<keyword evidence="2" id="KW-1185">Reference proteome</keyword>
<dbReference type="Proteomes" id="UP000070544">
    <property type="component" value="Unassembled WGS sequence"/>
</dbReference>
<name>A0A139AGC9_GONPJ</name>